<evidence type="ECO:0000256" key="1">
    <source>
        <dbReference type="SAM" id="MobiDB-lite"/>
    </source>
</evidence>
<dbReference type="EMBL" id="KY554762">
    <property type="protein sequence ID" value="ARM65682.1"/>
    <property type="molecule type" value="Genomic_DNA"/>
</dbReference>
<feature type="transmembrane region" description="Helical" evidence="2">
    <location>
        <begin position="53"/>
        <end position="73"/>
    </location>
</feature>
<evidence type="ECO:0000313" key="3">
    <source>
        <dbReference type="EMBL" id="ARM65682.1"/>
    </source>
</evidence>
<feature type="transmembrane region" description="Helical" evidence="2">
    <location>
        <begin position="20"/>
        <end position="41"/>
    </location>
</feature>
<protein>
    <submittedName>
        <fullName evidence="3">Uncharacterized protein</fullName>
    </submittedName>
</protein>
<proteinExistence type="predicted"/>
<name>A0A1W6JHH4_9CAUD</name>
<dbReference type="Proteomes" id="UP000224502">
    <property type="component" value="Segment"/>
</dbReference>
<sequence>MLQLYYNKLTEEYFLSKIKITQYLSISATVITLVGIAYAGIATTWGLPFGPEIYDTAVIITAAISAVLGGATVKKLVDANHNGIPDSEEGLAPIADLPEPESFEEDGKVDEFSEKN</sequence>
<organism evidence="3 4">
    <name type="scientific">Lactococcus phage LW31</name>
    <dbReference type="NCBI Taxonomy" id="1965478"/>
    <lineage>
        <taxon>Viruses</taxon>
        <taxon>Duplodnaviria</taxon>
        <taxon>Heunggongvirae</taxon>
        <taxon>Uroviricota</taxon>
        <taxon>Caudoviricetes</taxon>
        <taxon>Teubervirus</taxon>
        <taxon>Teubervirus LW31</taxon>
    </lineage>
</organism>
<evidence type="ECO:0000313" key="4">
    <source>
        <dbReference type="Proteomes" id="UP000224502"/>
    </source>
</evidence>
<keyword evidence="2" id="KW-0472">Membrane</keyword>
<feature type="compositionally biased region" description="Basic and acidic residues" evidence="1">
    <location>
        <begin position="105"/>
        <end position="116"/>
    </location>
</feature>
<accession>A0A1W6JHH4</accession>
<reference evidence="3 4" key="1">
    <citation type="journal article" date="2017" name="Viruses">
        <title>Phage Biodiversity in Artisanal Cheese Wheys Reflects the Complexity of the Fermentation Process.</title>
        <authorList>
            <person name="Mahony J."/>
            <person name="Moscarelli A."/>
            <person name="Kelleher P."/>
            <person name="Lugli G.A."/>
            <person name="Ventura M."/>
            <person name="Settanni L."/>
            <person name="van Sinderen D."/>
        </authorList>
    </citation>
    <scope>NUCLEOTIDE SEQUENCE [LARGE SCALE GENOMIC DNA]</scope>
</reference>
<gene>
    <name evidence="3" type="ORF">LW31_080</name>
</gene>
<keyword evidence="2" id="KW-0812">Transmembrane</keyword>
<keyword evidence="4" id="KW-1185">Reference proteome</keyword>
<feature type="region of interest" description="Disordered" evidence="1">
    <location>
        <begin position="83"/>
        <end position="116"/>
    </location>
</feature>
<evidence type="ECO:0000256" key="2">
    <source>
        <dbReference type="SAM" id="Phobius"/>
    </source>
</evidence>
<keyword evidence="2" id="KW-1133">Transmembrane helix</keyword>